<dbReference type="GO" id="GO:0016491">
    <property type="term" value="F:oxidoreductase activity"/>
    <property type="evidence" value="ECO:0007669"/>
    <property type="project" value="UniProtKB-KW"/>
</dbReference>
<dbReference type="InterPro" id="IPR036291">
    <property type="entry name" value="NAD(P)-bd_dom_sf"/>
</dbReference>
<dbReference type="PRINTS" id="PR00080">
    <property type="entry name" value="SDRFAMILY"/>
</dbReference>
<dbReference type="CDD" id="cd05233">
    <property type="entry name" value="SDR_c"/>
    <property type="match status" value="1"/>
</dbReference>
<evidence type="ECO:0000313" key="3">
    <source>
        <dbReference type="EMBL" id="OYO17858.1"/>
    </source>
</evidence>
<sequence>MADTATATKTSSGYDLSGRRALVTGGAQGLGEGMAKALAAAGARVVLADVQPQVDQTAANLGEGHGAVQLDVTDDAGWERAIEETINQLGGLDILVNNAGIEITNLITEVSADEIRKQLEVNILGTALGIKHGLRAMRPDGPAGGGGSIINVSSVAATIAFPGIAIYSATKAAVDRLTRVSAMEAGKLGYGVRVNVIYPGLVPTAMGAGLAQDVASIGLFESPDQAVAAVVDQTPAGRLGAVEDMADVVVFLASDAARFITGAGIPVDGGMGM</sequence>
<evidence type="ECO:0000256" key="1">
    <source>
        <dbReference type="ARBA" id="ARBA00006484"/>
    </source>
</evidence>
<dbReference type="OrthoDB" id="286404at2"/>
<name>A0A255GPW8_9ACTN</name>
<dbReference type="Pfam" id="PF13561">
    <property type="entry name" value="adh_short_C2"/>
    <property type="match status" value="1"/>
</dbReference>
<evidence type="ECO:0000256" key="2">
    <source>
        <dbReference type="ARBA" id="ARBA00023002"/>
    </source>
</evidence>
<dbReference type="PANTHER" id="PTHR24321">
    <property type="entry name" value="DEHYDROGENASES, SHORT CHAIN"/>
    <property type="match status" value="1"/>
</dbReference>
<dbReference type="Gene3D" id="3.40.50.720">
    <property type="entry name" value="NAD(P)-binding Rossmann-like Domain"/>
    <property type="match status" value="1"/>
</dbReference>
<dbReference type="RefSeq" id="WP_094404627.1">
    <property type="nucleotide sequence ID" value="NZ_NMVO01000001.1"/>
</dbReference>
<dbReference type="PANTHER" id="PTHR24321:SF8">
    <property type="entry name" value="ESTRADIOL 17-BETA-DEHYDROGENASE 8-RELATED"/>
    <property type="match status" value="1"/>
</dbReference>
<dbReference type="Proteomes" id="UP000215896">
    <property type="component" value="Unassembled WGS sequence"/>
</dbReference>
<evidence type="ECO:0000313" key="4">
    <source>
        <dbReference type="Proteomes" id="UP000215896"/>
    </source>
</evidence>
<organism evidence="3 4">
    <name type="scientific">Enemella evansiae</name>
    <dbReference type="NCBI Taxonomy" id="2016499"/>
    <lineage>
        <taxon>Bacteria</taxon>
        <taxon>Bacillati</taxon>
        <taxon>Actinomycetota</taxon>
        <taxon>Actinomycetes</taxon>
        <taxon>Propionibacteriales</taxon>
        <taxon>Propionibacteriaceae</taxon>
        <taxon>Enemella</taxon>
    </lineage>
</organism>
<comment type="similarity">
    <text evidence="1">Belongs to the short-chain dehydrogenases/reductases (SDR) family.</text>
</comment>
<dbReference type="InterPro" id="IPR002347">
    <property type="entry name" value="SDR_fam"/>
</dbReference>
<dbReference type="AlphaFoldDB" id="A0A255GPW8"/>
<protein>
    <submittedName>
        <fullName evidence="3">Oxidoreductase</fullName>
    </submittedName>
</protein>
<comment type="caution">
    <text evidence="3">The sequence shown here is derived from an EMBL/GenBank/DDBJ whole genome shotgun (WGS) entry which is preliminary data.</text>
</comment>
<dbReference type="PRINTS" id="PR00081">
    <property type="entry name" value="GDHRDH"/>
</dbReference>
<keyword evidence="2" id="KW-0560">Oxidoreductase</keyword>
<accession>A0A255GPW8</accession>
<keyword evidence="4" id="KW-1185">Reference proteome</keyword>
<proteinExistence type="inferred from homology"/>
<dbReference type="SUPFAM" id="SSF51735">
    <property type="entry name" value="NAD(P)-binding Rossmann-fold domains"/>
    <property type="match status" value="1"/>
</dbReference>
<gene>
    <name evidence="3" type="ORF">CGZ94_03045</name>
</gene>
<dbReference type="EMBL" id="NMVO01000001">
    <property type="protein sequence ID" value="OYO17858.1"/>
    <property type="molecule type" value="Genomic_DNA"/>
</dbReference>
<dbReference type="FunFam" id="3.40.50.720:FF:000084">
    <property type="entry name" value="Short-chain dehydrogenase reductase"/>
    <property type="match status" value="1"/>
</dbReference>
<reference evidence="3 4" key="1">
    <citation type="submission" date="2017-07" db="EMBL/GenBank/DDBJ databases">
        <title>Draft whole genome sequences of clinical Proprionibacteriaceae strains.</title>
        <authorList>
            <person name="Bernier A.-M."/>
            <person name="Bernard K."/>
            <person name="Domingo M.-C."/>
        </authorList>
    </citation>
    <scope>NUCLEOTIDE SEQUENCE [LARGE SCALE GENOMIC DNA]</scope>
    <source>
        <strain evidence="3 4">NML 030167</strain>
    </source>
</reference>